<comment type="caution">
    <text evidence="2">The sequence shown here is derived from an EMBL/GenBank/DDBJ whole genome shotgun (WGS) entry which is preliminary data.</text>
</comment>
<name>A0A6L2JAS6_TANCI</name>
<evidence type="ECO:0000256" key="1">
    <source>
        <dbReference type="SAM" id="MobiDB-lite"/>
    </source>
</evidence>
<feature type="compositionally biased region" description="Basic and acidic residues" evidence="1">
    <location>
        <begin position="1"/>
        <end position="11"/>
    </location>
</feature>
<dbReference type="EMBL" id="BKCJ010000485">
    <property type="protein sequence ID" value="GEU33627.1"/>
    <property type="molecule type" value="Genomic_DNA"/>
</dbReference>
<sequence>MLAICKKDVHVVPKAPKTSSHFKKKVPQGKKPGASSGLRRKQSSNHTSESKIEASKSKTGQPDKENQSSSVMEKSPSHPSGSTPMVPEMHKEKQQAAGSPASLKATSKEKAHPQLSSGTNLSVLVDQTKSAGDGLKTTHTDLDKSEEVDTKKDKDTHATLHDVLDDTSVPHPPSLKSAQLQELMAQVYLLQS</sequence>
<protein>
    <submittedName>
        <fullName evidence="2">Uncharacterized protein</fullName>
    </submittedName>
</protein>
<evidence type="ECO:0000313" key="2">
    <source>
        <dbReference type="EMBL" id="GEU33627.1"/>
    </source>
</evidence>
<feature type="compositionally biased region" description="Basic and acidic residues" evidence="1">
    <location>
        <begin position="136"/>
        <end position="164"/>
    </location>
</feature>
<accession>A0A6L2JAS6</accession>
<gene>
    <name evidence="2" type="ORF">Tci_005605</name>
</gene>
<dbReference type="AlphaFoldDB" id="A0A6L2JAS6"/>
<reference evidence="2" key="1">
    <citation type="journal article" date="2019" name="Sci. Rep.">
        <title>Draft genome of Tanacetum cinerariifolium, the natural source of mosquito coil.</title>
        <authorList>
            <person name="Yamashiro T."/>
            <person name="Shiraishi A."/>
            <person name="Satake H."/>
            <person name="Nakayama K."/>
        </authorList>
    </citation>
    <scope>NUCLEOTIDE SEQUENCE</scope>
</reference>
<feature type="region of interest" description="Disordered" evidence="1">
    <location>
        <begin position="1"/>
        <end position="174"/>
    </location>
</feature>
<feature type="compositionally biased region" description="Basic and acidic residues" evidence="1">
    <location>
        <begin position="48"/>
        <end position="66"/>
    </location>
</feature>
<feature type="compositionally biased region" description="Polar residues" evidence="1">
    <location>
        <begin position="114"/>
        <end position="130"/>
    </location>
</feature>
<organism evidence="2">
    <name type="scientific">Tanacetum cinerariifolium</name>
    <name type="common">Dalmatian daisy</name>
    <name type="synonym">Chrysanthemum cinerariifolium</name>
    <dbReference type="NCBI Taxonomy" id="118510"/>
    <lineage>
        <taxon>Eukaryota</taxon>
        <taxon>Viridiplantae</taxon>
        <taxon>Streptophyta</taxon>
        <taxon>Embryophyta</taxon>
        <taxon>Tracheophyta</taxon>
        <taxon>Spermatophyta</taxon>
        <taxon>Magnoliopsida</taxon>
        <taxon>eudicotyledons</taxon>
        <taxon>Gunneridae</taxon>
        <taxon>Pentapetalae</taxon>
        <taxon>asterids</taxon>
        <taxon>campanulids</taxon>
        <taxon>Asterales</taxon>
        <taxon>Asteraceae</taxon>
        <taxon>Asteroideae</taxon>
        <taxon>Anthemideae</taxon>
        <taxon>Anthemidinae</taxon>
        <taxon>Tanacetum</taxon>
    </lineage>
</organism>
<feature type="compositionally biased region" description="Polar residues" evidence="1">
    <location>
        <begin position="67"/>
        <end position="83"/>
    </location>
</feature>
<proteinExistence type="predicted"/>